<evidence type="ECO:0000313" key="1">
    <source>
        <dbReference type="EMBL" id="CBF76312.1"/>
    </source>
</evidence>
<dbReference type="KEGG" id="ani:ANIA_04999"/>
<reference evidence="2" key="2">
    <citation type="journal article" date="2009" name="Fungal Genet. Biol.">
        <title>The 2008 update of the Aspergillus nidulans genome annotation: a community effort.</title>
        <authorList>
            <person name="Wortman J.R."/>
            <person name="Gilsenan J.M."/>
            <person name="Joardar V."/>
            <person name="Deegan J."/>
            <person name="Clutterbuck J."/>
            <person name="Andersen M.R."/>
            <person name="Archer D."/>
            <person name="Bencina M."/>
            <person name="Braus G."/>
            <person name="Coutinho P."/>
            <person name="von Dohren H."/>
            <person name="Doonan J."/>
            <person name="Driessen A.J."/>
            <person name="Durek P."/>
            <person name="Espeso E."/>
            <person name="Fekete E."/>
            <person name="Flipphi M."/>
            <person name="Estrada C.G."/>
            <person name="Geysens S."/>
            <person name="Goldman G."/>
            <person name="de Groot P.W."/>
            <person name="Hansen K."/>
            <person name="Harris S.D."/>
            <person name="Heinekamp T."/>
            <person name="Helmstaedt K."/>
            <person name="Henrissat B."/>
            <person name="Hofmann G."/>
            <person name="Homan T."/>
            <person name="Horio T."/>
            <person name="Horiuchi H."/>
            <person name="James S."/>
            <person name="Jones M."/>
            <person name="Karaffa L."/>
            <person name="Karanyi Z."/>
            <person name="Kato M."/>
            <person name="Keller N."/>
            <person name="Kelly D.E."/>
            <person name="Kiel J.A."/>
            <person name="Kim J.M."/>
            <person name="van der Klei I.J."/>
            <person name="Klis F.M."/>
            <person name="Kovalchuk A."/>
            <person name="Krasevec N."/>
            <person name="Kubicek C.P."/>
            <person name="Liu B."/>
            <person name="Maccabe A."/>
            <person name="Meyer V."/>
            <person name="Mirabito P."/>
            <person name="Miskei M."/>
            <person name="Mos M."/>
            <person name="Mullins J."/>
            <person name="Nelson D.R."/>
            <person name="Nielsen J."/>
            <person name="Oakley B.R."/>
            <person name="Osmani S.A."/>
            <person name="Pakula T."/>
            <person name="Paszewski A."/>
            <person name="Paulsen I."/>
            <person name="Pilsyk S."/>
            <person name="Pocsi I."/>
            <person name="Punt P.J."/>
            <person name="Ram A.F."/>
            <person name="Ren Q."/>
            <person name="Robellet X."/>
            <person name="Robson G."/>
            <person name="Seiboth B."/>
            <person name="van Solingen P."/>
            <person name="Specht T."/>
            <person name="Sun J."/>
            <person name="Taheri-Talesh N."/>
            <person name="Takeshita N."/>
            <person name="Ussery D."/>
            <person name="vanKuyk P.A."/>
            <person name="Visser H."/>
            <person name="van de Vondervoort P.J."/>
            <person name="de Vries R.P."/>
            <person name="Walton J."/>
            <person name="Xiang X."/>
            <person name="Xiong Y."/>
            <person name="Zeng A.P."/>
            <person name="Brandt B.W."/>
            <person name="Cornell M.J."/>
            <person name="van den Hondel C.A."/>
            <person name="Visser J."/>
            <person name="Oliver S.G."/>
            <person name="Turner G."/>
        </authorList>
    </citation>
    <scope>GENOME REANNOTATION</scope>
    <source>
        <strain evidence="2">FGSC A4 / ATCC 38163 / CBS 112.46 / NRRL 194 / M139</strain>
    </source>
</reference>
<dbReference type="HOGENOM" id="CLU_1845076_0_0_1"/>
<dbReference type="AlphaFoldDB" id="Q5B381"/>
<accession>Q5B381</accession>
<dbReference type="RefSeq" id="XP_662603.1">
    <property type="nucleotide sequence ID" value="XM_657511.2"/>
</dbReference>
<accession>C8V8M8</accession>
<dbReference type="InParanoid" id="Q5B381"/>
<dbReference type="GeneID" id="2872799"/>
<organism evidence="1 2">
    <name type="scientific">Emericella nidulans (strain FGSC A4 / ATCC 38163 / CBS 112.46 / NRRL 194 / M139)</name>
    <name type="common">Aspergillus nidulans</name>
    <dbReference type="NCBI Taxonomy" id="227321"/>
    <lineage>
        <taxon>Eukaryota</taxon>
        <taxon>Fungi</taxon>
        <taxon>Dikarya</taxon>
        <taxon>Ascomycota</taxon>
        <taxon>Pezizomycotina</taxon>
        <taxon>Eurotiomycetes</taxon>
        <taxon>Eurotiomycetidae</taxon>
        <taxon>Eurotiales</taxon>
        <taxon>Aspergillaceae</taxon>
        <taxon>Aspergillus</taxon>
        <taxon>Aspergillus subgen. Nidulantes</taxon>
    </lineage>
</organism>
<gene>
    <name evidence="1" type="ORF">ANIA_04999</name>
</gene>
<name>Q5B381_EMENI</name>
<dbReference type="EMBL" id="BN001303">
    <property type="protein sequence ID" value="CBF76312.1"/>
    <property type="molecule type" value="Genomic_DNA"/>
</dbReference>
<reference evidence="2" key="1">
    <citation type="journal article" date="2005" name="Nature">
        <title>Sequencing of Aspergillus nidulans and comparative analysis with A. fumigatus and A. oryzae.</title>
        <authorList>
            <person name="Galagan J.E."/>
            <person name="Calvo S.E."/>
            <person name="Cuomo C."/>
            <person name="Ma L.J."/>
            <person name="Wortman J.R."/>
            <person name="Batzoglou S."/>
            <person name="Lee S.I."/>
            <person name="Basturkmen M."/>
            <person name="Spevak C.C."/>
            <person name="Clutterbuck J."/>
            <person name="Kapitonov V."/>
            <person name="Jurka J."/>
            <person name="Scazzocchio C."/>
            <person name="Farman M."/>
            <person name="Butler J."/>
            <person name="Purcell S."/>
            <person name="Harris S."/>
            <person name="Braus G.H."/>
            <person name="Draht O."/>
            <person name="Busch S."/>
            <person name="D'Enfert C."/>
            <person name="Bouchier C."/>
            <person name="Goldman G.H."/>
            <person name="Bell-Pedersen D."/>
            <person name="Griffiths-Jones S."/>
            <person name="Doonan J.H."/>
            <person name="Yu J."/>
            <person name="Vienken K."/>
            <person name="Pain A."/>
            <person name="Freitag M."/>
            <person name="Selker E.U."/>
            <person name="Archer D.B."/>
            <person name="Penalva M.A."/>
            <person name="Oakley B.R."/>
            <person name="Momany M."/>
            <person name="Tanaka T."/>
            <person name="Kumagai T."/>
            <person name="Asai K."/>
            <person name="Machida M."/>
            <person name="Nierman W.C."/>
            <person name="Denning D.W."/>
            <person name="Caddick M."/>
            <person name="Hynes M."/>
            <person name="Paoletti M."/>
            <person name="Fischer R."/>
            <person name="Miller B."/>
            <person name="Dyer P."/>
            <person name="Sachs M.S."/>
            <person name="Osmani S.A."/>
            <person name="Birren B.W."/>
        </authorList>
    </citation>
    <scope>NUCLEOTIDE SEQUENCE [LARGE SCALE GENOMIC DNA]</scope>
    <source>
        <strain evidence="2">FGSC A4 / ATCC 38163 / CBS 112.46 / NRRL 194 / M139</strain>
    </source>
</reference>
<evidence type="ECO:0000313" key="2">
    <source>
        <dbReference type="Proteomes" id="UP000000560"/>
    </source>
</evidence>
<protein>
    <submittedName>
        <fullName evidence="1">Uncharacterized protein</fullName>
    </submittedName>
</protein>
<dbReference type="Proteomes" id="UP000000560">
    <property type="component" value="Chromosome III"/>
</dbReference>
<sequence length="139" mass="15452">MRQATNSRTERYYAISNTLLTIATDSRLYSEKAITAIEAIKLVPLSALTTATRTEVDALILTPLKRSQKDGSYPRFSGKSWSISLSIACCCRAAKFFAEDRGATCTKYCVESVVSEFNTEMTSVVVESQYREPVRKNTA</sequence>
<dbReference type="VEuPathDB" id="FungiDB:AN4999"/>
<keyword evidence="2" id="KW-1185">Reference proteome</keyword>
<proteinExistence type="predicted"/>